<keyword evidence="3" id="KW-1185">Reference proteome</keyword>
<evidence type="ECO:0000256" key="1">
    <source>
        <dbReference type="SAM" id="MobiDB-lite"/>
    </source>
</evidence>
<feature type="region of interest" description="Disordered" evidence="1">
    <location>
        <begin position="1"/>
        <end position="64"/>
    </location>
</feature>
<feature type="compositionally biased region" description="Basic and acidic residues" evidence="1">
    <location>
        <begin position="49"/>
        <end position="64"/>
    </location>
</feature>
<sequence length="64" mass="7206">MEEQGLGLRRTRPRDRTTGRGRFASTTSNPITVRITQSITHGSGRHAARGLDPEEQHHRRDSAE</sequence>
<name>A0A5J9T531_9POAL</name>
<gene>
    <name evidence="2" type="ORF">EJB05_49705</name>
</gene>
<reference evidence="2 3" key="1">
    <citation type="journal article" date="2019" name="Sci. Rep.">
        <title>A high-quality genome of Eragrostis curvula grass provides insights into Poaceae evolution and supports new strategies to enhance forage quality.</title>
        <authorList>
            <person name="Carballo J."/>
            <person name="Santos B.A.C.M."/>
            <person name="Zappacosta D."/>
            <person name="Garbus I."/>
            <person name="Selva J.P."/>
            <person name="Gallo C.A."/>
            <person name="Diaz A."/>
            <person name="Albertini E."/>
            <person name="Caccamo M."/>
            <person name="Echenique V."/>
        </authorList>
    </citation>
    <scope>NUCLEOTIDE SEQUENCE [LARGE SCALE GENOMIC DNA]</scope>
    <source>
        <strain evidence="3">cv. Victoria</strain>
        <tissue evidence="2">Leaf</tissue>
    </source>
</reference>
<dbReference type="EMBL" id="RWGY01000051">
    <property type="protein sequence ID" value="TVU06486.1"/>
    <property type="molecule type" value="Genomic_DNA"/>
</dbReference>
<evidence type="ECO:0000313" key="3">
    <source>
        <dbReference type="Proteomes" id="UP000324897"/>
    </source>
</evidence>
<proteinExistence type="predicted"/>
<protein>
    <submittedName>
        <fullName evidence="2">Uncharacterized protein</fullName>
    </submittedName>
</protein>
<dbReference type="Gramene" id="TVU06486">
    <property type="protein sequence ID" value="TVU06486"/>
    <property type="gene ID" value="EJB05_49705"/>
</dbReference>
<organism evidence="2 3">
    <name type="scientific">Eragrostis curvula</name>
    <name type="common">weeping love grass</name>
    <dbReference type="NCBI Taxonomy" id="38414"/>
    <lineage>
        <taxon>Eukaryota</taxon>
        <taxon>Viridiplantae</taxon>
        <taxon>Streptophyta</taxon>
        <taxon>Embryophyta</taxon>
        <taxon>Tracheophyta</taxon>
        <taxon>Spermatophyta</taxon>
        <taxon>Magnoliopsida</taxon>
        <taxon>Liliopsida</taxon>
        <taxon>Poales</taxon>
        <taxon>Poaceae</taxon>
        <taxon>PACMAD clade</taxon>
        <taxon>Chloridoideae</taxon>
        <taxon>Eragrostideae</taxon>
        <taxon>Eragrostidinae</taxon>
        <taxon>Eragrostis</taxon>
    </lineage>
</organism>
<comment type="caution">
    <text evidence="2">The sequence shown here is derived from an EMBL/GenBank/DDBJ whole genome shotgun (WGS) entry which is preliminary data.</text>
</comment>
<accession>A0A5J9T531</accession>
<dbReference type="Proteomes" id="UP000324897">
    <property type="component" value="Unassembled WGS sequence"/>
</dbReference>
<feature type="compositionally biased region" description="Polar residues" evidence="1">
    <location>
        <begin position="24"/>
        <end position="41"/>
    </location>
</feature>
<dbReference type="AlphaFoldDB" id="A0A5J9T531"/>
<evidence type="ECO:0000313" key="2">
    <source>
        <dbReference type="EMBL" id="TVU06486.1"/>
    </source>
</evidence>